<dbReference type="RefSeq" id="XP_038727527.1">
    <property type="nucleotide sequence ID" value="XM_038881600.1"/>
</dbReference>
<feature type="repeat" description="ANK" evidence="2">
    <location>
        <begin position="666"/>
        <end position="688"/>
    </location>
</feature>
<feature type="domain" description="Nephrocystin 3-like N-terminal" evidence="4">
    <location>
        <begin position="158"/>
        <end position="307"/>
    </location>
</feature>
<dbReference type="InterPro" id="IPR027417">
    <property type="entry name" value="P-loop_NTPase"/>
</dbReference>
<dbReference type="PANTHER" id="PTHR10039">
    <property type="entry name" value="AMELOGENIN"/>
    <property type="match status" value="1"/>
</dbReference>
<evidence type="ECO:0008006" key="7">
    <source>
        <dbReference type="Google" id="ProtNLM"/>
    </source>
</evidence>
<keyword evidence="6" id="KW-1185">Reference proteome</keyword>
<accession>A0A9P5I1C8</accession>
<dbReference type="InterPro" id="IPR056884">
    <property type="entry name" value="NPHP3-like_N"/>
</dbReference>
<protein>
    <recommendedName>
        <fullName evidence="7">NACHT-NTPase and P-loop NTPases N-terminal domain-containing protein</fullName>
    </recommendedName>
</protein>
<reference evidence="5 6" key="1">
    <citation type="journal article" date="2020" name="Genome Biol. Evol.">
        <title>Comparative genomics of Sclerotiniaceae.</title>
        <authorList>
            <person name="Valero Jimenez C.A."/>
            <person name="Steentjes M."/>
            <person name="Scholten O.E."/>
            <person name="Van Kan J.A.L."/>
        </authorList>
    </citation>
    <scope>NUCLEOTIDE SEQUENCE [LARGE SCALE GENOMIC DNA]</scope>
    <source>
        <strain evidence="5 6">MUCL 94</strain>
    </source>
</reference>
<dbReference type="Gene3D" id="3.40.50.300">
    <property type="entry name" value="P-loop containing nucleotide triphosphate hydrolases"/>
    <property type="match status" value="1"/>
</dbReference>
<organism evidence="5 6">
    <name type="scientific">Botrytis byssoidea</name>
    <dbReference type="NCBI Taxonomy" id="139641"/>
    <lineage>
        <taxon>Eukaryota</taxon>
        <taxon>Fungi</taxon>
        <taxon>Dikarya</taxon>
        <taxon>Ascomycota</taxon>
        <taxon>Pezizomycotina</taxon>
        <taxon>Leotiomycetes</taxon>
        <taxon>Helotiales</taxon>
        <taxon>Sclerotiniaceae</taxon>
        <taxon>Botrytis</taxon>
    </lineage>
</organism>
<dbReference type="InterPro" id="IPR002110">
    <property type="entry name" value="Ankyrin_rpt"/>
</dbReference>
<dbReference type="GeneID" id="62154673"/>
<dbReference type="Pfam" id="PF13637">
    <property type="entry name" value="Ank_4"/>
    <property type="match status" value="1"/>
</dbReference>
<keyword evidence="1" id="KW-0677">Repeat</keyword>
<dbReference type="Pfam" id="PF22939">
    <property type="entry name" value="WHD_GPIID"/>
    <property type="match status" value="1"/>
</dbReference>
<evidence type="ECO:0000256" key="1">
    <source>
        <dbReference type="ARBA" id="ARBA00022737"/>
    </source>
</evidence>
<gene>
    <name evidence="5" type="ORF">EAE97_011085</name>
</gene>
<dbReference type="SMART" id="SM00248">
    <property type="entry name" value="ANK"/>
    <property type="match status" value="9"/>
</dbReference>
<evidence type="ECO:0000313" key="5">
    <source>
        <dbReference type="EMBL" id="KAF7922343.1"/>
    </source>
</evidence>
<proteinExistence type="predicted"/>
<name>A0A9P5I1C8_9HELO</name>
<keyword evidence="2" id="KW-0040">ANK repeat</keyword>
<feature type="domain" description="GPI inositol-deacylase winged helix" evidence="3">
    <location>
        <begin position="419"/>
        <end position="494"/>
    </location>
</feature>
<dbReference type="Pfam" id="PF12796">
    <property type="entry name" value="Ank_2"/>
    <property type="match status" value="3"/>
</dbReference>
<evidence type="ECO:0000259" key="3">
    <source>
        <dbReference type="Pfam" id="PF22939"/>
    </source>
</evidence>
<evidence type="ECO:0000313" key="6">
    <source>
        <dbReference type="Proteomes" id="UP000710849"/>
    </source>
</evidence>
<dbReference type="EMBL" id="RCSW01000033">
    <property type="protein sequence ID" value="KAF7922343.1"/>
    <property type="molecule type" value="Genomic_DNA"/>
</dbReference>
<dbReference type="Gene3D" id="1.25.40.20">
    <property type="entry name" value="Ankyrin repeat-containing domain"/>
    <property type="match status" value="2"/>
</dbReference>
<comment type="caution">
    <text evidence="5">The sequence shown here is derived from an EMBL/GenBank/DDBJ whole genome shotgun (WGS) entry which is preliminary data.</text>
</comment>
<dbReference type="Pfam" id="PF24883">
    <property type="entry name" value="NPHP3_N"/>
    <property type="match status" value="1"/>
</dbReference>
<sequence>MSFGFGIGDILAVIELAKKIRKDFVDAPSQFNDISLEVRSLSIVLQDIEDEFSLPDLNAEQKSELKEIIFGCRDVLEKLQQTLSTYGEFKSDSRGCKAKRIWKRFHWEPDDMKNSADQFHERQDDRELNKKSLAILNWLTPINHASQQHDYITQRQVDTGQWLLDSPVFIEWVNSDKQKLFCPELMNRFRNDKDVGIAYLYCNFRRQHDQKIDDLLLSLPKQLSGYQPLMPGAVKDMFDLHSRRQTRPSTEEVSSTLKSIINSYSKVFIVVDALDECQMADGCRMKFLSEVFHLHETCQLSLFATSRYIPDIEKRFDSSMRLEIRASDKDVERYLDGRISQLPGYVRQSTDLQNEIKIGIIKAVDGMFLLARLNFDSLRGKKSPKAMRKALNSLPTGFDAYRDAYKDAMERIEGQLDDERDLAKQVLSWIICAKRPLTTAELQEAIAVEIDETELDQENFTEINTMISVCAGLVTVDEESKIIRLVHYTTQEYFERTRDDWFPNAETFIATICVTYLSFETFNACSYSIYRDPAERARSDNFSSYAARFWGLHAGKASISEKTLEHALLRFLEDQAKVNTSWQLIDSGDLPELYVGQGSRPEFSTFSLNQFISRGKTAMHITAFFGIENVLQLLLSTGKFEVDSIDNVVKLLLDTGKADVNIKDDMGRTPLSRAAASGNENVVKLLLDIDEVDVTSEDQFHQTPFLYAASKGYEKVVKLLLGTGKVDVNFKDSGGQTPFYWAAEKGHEKVVRLLLDIDEVEIDTIGPLDTTPLLGAVRNGCESIVKRLLNTGAVNINRINYEHRTPITYAAERGFNSIVKLFLNTNSVDVNVVDSYHRTPISYAAQFGSESIVKLLLDTGKIEIGYHDDRGLTPFSYACVERSEGIMKLLLDTGKVDINHKDKNGMTPFWLAAFAGCEAVVKRILSTNKIDLKCQMDCWLCPENEWWYHDEKAKFLVKIYANMKMDIPLVVEESIRKRLPEILKGT</sequence>
<dbReference type="PANTHER" id="PTHR10039:SF15">
    <property type="entry name" value="NACHT DOMAIN-CONTAINING PROTEIN"/>
    <property type="match status" value="1"/>
</dbReference>
<dbReference type="PROSITE" id="PS50297">
    <property type="entry name" value="ANK_REP_REGION"/>
    <property type="match status" value="2"/>
</dbReference>
<dbReference type="PROSITE" id="PS50088">
    <property type="entry name" value="ANK_REPEAT"/>
    <property type="match status" value="2"/>
</dbReference>
<dbReference type="SUPFAM" id="SSF48403">
    <property type="entry name" value="Ankyrin repeat"/>
    <property type="match status" value="1"/>
</dbReference>
<dbReference type="InterPro" id="IPR036770">
    <property type="entry name" value="Ankyrin_rpt-contain_sf"/>
</dbReference>
<evidence type="ECO:0000259" key="4">
    <source>
        <dbReference type="Pfam" id="PF24883"/>
    </source>
</evidence>
<feature type="repeat" description="ANK" evidence="2">
    <location>
        <begin position="734"/>
        <end position="756"/>
    </location>
</feature>
<evidence type="ECO:0000256" key="2">
    <source>
        <dbReference type="PROSITE-ProRule" id="PRU00023"/>
    </source>
</evidence>
<dbReference type="InterPro" id="IPR054471">
    <property type="entry name" value="GPIID_WHD"/>
</dbReference>
<dbReference type="Proteomes" id="UP000710849">
    <property type="component" value="Unassembled WGS sequence"/>
</dbReference>
<dbReference type="AlphaFoldDB" id="A0A9P5I1C8"/>